<dbReference type="GO" id="GO:0047710">
    <property type="term" value="F:bis(5'-adenosyl)-triphosphatase activity"/>
    <property type="evidence" value="ECO:0007669"/>
    <property type="project" value="Ensembl"/>
</dbReference>
<accession>A0A670I3Q0</accession>
<dbReference type="GO" id="GO:0046034">
    <property type="term" value="P:ATP metabolic process"/>
    <property type="evidence" value="ECO:0007669"/>
    <property type="project" value="Ensembl"/>
</dbReference>
<dbReference type="CDD" id="cd00091">
    <property type="entry name" value="NUC"/>
    <property type="match status" value="1"/>
</dbReference>
<dbReference type="GO" id="GO:0106177">
    <property type="term" value="F:cyclic-GMP-AMP hydrolase activity"/>
    <property type="evidence" value="ECO:0007669"/>
    <property type="project" value="Ensembl"/>
</dbReference>
<dbReference type="GO" id="GO:0003676">
    <property type="term" value="F:nucleic acid binding"/>
    <property type="evidence" value="ECO:0007669"/>
    <property type="project" value="InterPro"/>
</dbReference>
<keyword evidence="3" id="KW-1133">Transmembrane helix</keyword>
<dbReference type="GO" id="GO:0050728">
    <property type="term" value="P:negative regulation of inflammatory response"/>
    <property type="evidence" value="ECO:0007669"/>
    <property type="project" value="Ensembl"/>
</dbReference>
<dbReference type="OrthoDB" id="415411at2759"/>
<evidence type="ECO:0000259" key="5">
    <source>
        <dbReference type="SMART" id="SM00892"/>
    </source>
</evidence>
<dbReference type="GO" id="GO:0055062">
    <property type="term" value="P:phosphate ion homeostasis"/>
    <property type="evidence" value="ECO:0007669"/>
    <property type="project" value="Ensembl"/>
</dbReference>
<gene>
    <name evidence="6" type="primary">ENPP3</name>
</gene>
<dbReference type="CTD" id="5169"/>
<dbReference type="Gene3D" id="3.40.570.10">
    <property type="entry name" value="Extracellular Endonuclease, subunit A"/>
    <property type="match status" value="1"/>
</dbReference>
<dbReference type="GO" id="GO:0009897">
    <property type="term" value="C:external side of plasma membrane"/>
    <property type="evidence" value="ECO:0007669"/>
    <property type="project" value="Ensembl"/>
</dbReference>
<dbReference type="KEGG" id="pmua:114594147"/>
<proteinExistence type="predicted"/>
<dbReference type="SUPFAM" id="SSF54060">
    <property type="entry name" value="His-Me finger endonucleases"/>
    <property type="match status" value="1"/>
</dbReference>
<dbReference type="GO" id="GO:0009143">
    <property type="term" value="P:nucleoside triphosphate catabolic process"/>
    <property type="evidence" value="ECO:0007669"/>
    <property type="project" value="Ensembl"/>
</dbReference>
<dbReference type="PANTHER" id="PTHR10151">
    <property type="entry name" value="ECTONUCLEOTIDE PYROPHOSPHATASE/PHOSPHODIESTERASE"/>
    <property type="match status" value="1"/>
</dbReference>
<dbReference type="GO" id="GO:0008270">
    <property type="term" value="F:zinc ion binding"/>
    <property type="evidence" value="ECO:0007669"/>
    <property type="project" value="Ensembl"/>
</dbReference>
<dbReference type="GO" id="GO:0002276">
    <property type="term" value="P:basophil activation involved in immune response"/>
    <property type="evidence" value="ECO:0007669"/>
    <property type="project" value="Ensembl"/>
</dbReference>
<dbReference type="GO" id="GO:0047429">
    <property type="term" value="F:nucleoside triphosphate diphosphatase activity"/>
    <property type="evidence" value="ECO:0007669"/>
    <property type="project" value="Ensembl"/>
</dbReference>
<keyword evidence="1" id="KW-0378">Hydrolase</keyword>
<keyword evidence="3" id="KW-0812">Transmembrane</keyword>
<dbReference type="GO" id="GO:0034432">
    <property type="term" value="F:bis(5'-adenosyl)-pentaphosphatase activity"/>
    <property type="evidence" value="ECO:0007669"/>
    <property type="project" value="Ensembl"/>
</dbReference>
<dbReference type="GO" id="GO:0005509">
    <property type="term" value="F:calcium ion binding"/>
    <property type="evidence" value="ECO:0007669"/>
    <property type="project" value="Ensembl"/>
</dbReference>
<reference evidence="6 7" key="1">
    <citation type="journal article" date="2019" name="Proc. Natl. Acad. Sci. U.S.A.">
        <title>Regulatory changes in pterin and carotenoid genes underlie balanced color polymorphisms in the wall lizard.</title>
        <authorList>
            <person name="Andrade P."/>
            <person name="Pinho C."/>
            <person name="Perez I de Lanuza G."/>
            <person name="Afonso S."/>
            <person name="Brejcha J."/>
            <person name="Rubin C.J."/>
            <person name="Wallerman O."/>
            <person name="Pereira P."/>
            <person name="Sabatino S.J."/>
            <person name="Bellati A."/>
            <person name="Pellitteri-Rosa D."/>
            <person name="Bosakova Z."/>
            <person name="Bunikis I."/>
            <person name="Carretero M.A."/>
            <person name="Feiner N."/>
            <person name="Marsik P."/>
            <person name="Pauperio F."/>
            <person name="Salvi D."/>
            <person name="Soler L."/>
            <person name="While G.M."/>
            <person name="Uller T."/>
            <person name="Font E."/>
            <person name="Andersson L."/>
            <person name="Carneiro M."/>
        </authorList>
    </citation>
    <scope>NUCLEOTIDE SEQUENCE</scope>
</reference>
<dbReference type="GeneTree" id="ENSGT00940000159640"/>
<keyword evidence="3" id="KW-0472">Membrane</keyword>
<dbReference type="GO" id="GO:0160049">
    <property type="term" value="P:negative regulation of cGAS/STING signaling pathway"/>
    <property type="evidence" value="ECO:0007669"/>
    <property type="project" value="Ensembl"/>
</dbReference>
<sequence length="801" mass="90716">MSSAHETRIRGDSKMELMSSETEDVVKRSTLRKYQILCAVLLVSLVAVSLGLGLGLGLRKTREEETSWLKESCTSSNTAQCPEGFDLPPLILFSMDGFRAEYLETWGYLLPNIGKLKTCGTHSKYMRAVYPTKTFVNHYTIVTGLYPESHGIIDNNMYDVKLNQNFSLSSDTKNNPAWWGGQPIWHTAMFQGLKAGTYYWPGSEAKINGTYPNIFKVYNKSVTFEQRVTELLKWFELPKSERPDFYTLYIEEPDSAGHKYGPAHGETVKALQKADETLGMLMEGLRQRKLDNCVNIILVADHGMDQTLCEQMEFMTDYFEDVNFYMYEGPAPRIRSRNIPNDFFSFDSAGIVKNLTCRKPTQHLKAYLTPNLPKRLHYVNNIRIDKVHLMMQRQWLGVRSKSYTRCGGGNHGFDNEFKSMQAIFVAHGPGFKEKTEVKPFENIEVYNLMCDLLKITPAANNGTHGTLNHLLKVPFYTPSPAKEESAPSLCPMNSPASPDVSGCVCSLITDVNAINERLKLTDEAKKTSEASNLPYGRPKVLQKENTYCLLHQNKYVSGYSQNIWMPLWSSYTVNKPAGDASSLPPPAPDCLRPDVRIPEAQSQNCSNYQPDLNITHGFLYPPNFNSTADEQYDALLTSNIVPMYKEFKRLWDYLHNTLLPKYATERNGINVISGPIFDYNSDGHFDSLDIITQHVGNSQIPIPTHYFVVLTSCENQTNTPLSCSGSLSVLPFILPHRPDNSESCGDGQPESLWVEERIQTHTARVRDVELLTGLDFYPERNQPLPEILQLKTFLPIFTTLF</sequence>
<feature type="domain" description="ENPP1-3/EXOG-like endonuclease/phosphodiesterase" evidence="4">
    <location>
        <begin position="552"/>
        <end position="783"/>
    </location>
</feature>
<evidence type="ECO:0000256" key="2">
    <source>
        <dbReference type="ARBA" id="ARBA00023180"/>
    </source>
</evidence>
<evidence type="ECO:0000313" key="7">
    <source>
        <dbReference type="Proteomes" id="UP000472272"/>
    </source>
</evidence>
<reference evidence="6" key="2">
    <citation type="submission" date="2025-08" db="UniProtKB">
        <authorList>
            <consortium name="Ensembl"/>
        </authorList>
    </citation>
    <scope>IDENTIFICATION</scope>
</reference>
<keyword evidence="2" id="KW-0325">Glycoprotein</keyword>
<dbReference type="Proteomes" id="UP000472272">
    <property type="component" value="Chromosome 3"/>
</dbReference>
<reference evidence="6" key="3">
    <citation type="submission" date="2025-09" db="UniProtKB">
        <authorList>
            <consortium name="Ensembl"/>
        </authorList>
    </citation>
    <scope>IDENTIFICATION</scope>
</reference>
<dbReference type="PANTHER" id="PTHR10151:SF107">
    <property type="entry name" value="ECTONUCLEOTIDE PYROPHOSPHATASE_PHOSPHODIESTERASE FAMILY MEMBER 3"/>
    <property type="match status" value="1"/>
</dbReference>
<dbReference type="Pfam" id="PF01663">
    <property type="entry name" value="Phosphodiest"/>
    <property type="match status" value="1"/>
</dbReference>
<protein>
    <submittedName>
        <fullName evidence="6">Ectonucleotide pyrophosphatase/phosphodiesterase 3</fullName>
    </submittedName>
</protein>
<dbReference type="GO" id="GO:0048471">
    <property type="term" value="C:perinuclear region of cytoplasm"/>
    <property type="evidence" value="ECO:0007669"/>
    <property type="project" value="Ensembl"/>
</dbReference>
<keyword evidence="7" id="KW-1185">Reference proteome</keyword>
<evidence type="ECO:0000313" key="6">
    <source>
        <dbReference type="Ensembl" id="ENSPMRP00000006072.1"/>
    </source>
</evidence>
<dbReference type="InterPro" id="IPR020821">
    <property type="entry name" value="ENPP1-3/EXOG-like_nuc-like"/>
</dbReference>
<dbReference type="Gene3D" id="3.40.720.10">
    <property type="entry name" value="Alkaline Phosphatase, subunit A"/>
    <property type="match status" value="1"/>
</dbReference>
<organism evidence="6 7">
    <name type="scientific">Podarcis muralis</name>
    <name type="common">Wall lizard</name>
    <name type="synonym">Lacerta muralis</name>
    <dbReference type="NCBI Taxonomy" id="64176"/>
    <lineage>
        <taxon>Eukaryota</taxon>
        <taxon>Metazoa</taxon>
        <taxon>Chordata</taxon>
        <taxon>Craniata</taxon>
        <taxon>Vertebrata</taxon>
        <taxon>Euteleostomi</taxon>
        <taxon>Lepidosauria</taxon>
        <taxon>Squamata</taxon>
        <taxon>Bifurcata</taxon>
        <taxon>Unidentata</taxon>
        <taxon>Episquamata</taxon>
        <taxon>Laterata</taxon>
        <taxon>Lacertibaenia</taxon>
        <taxon>Lacertidae</taxon>
        <taxon>Podarcis</taxon>
    </lineage>
</organism>
<dbReference type="OMA" id="LFRCGER"/>
<dbReference type="InterPro" id="IPR017850">
    <property type="entry name" value="Alkaline_phosphatase_core_sf"/>
</dbReference>
<dbReference type="RefSeq" id="XP_028579270.1">
    <property type="nucleotide sequence ID" value="XM_028723437.1"/>
</dbReference>
<feature type="domain" description="DNA/RNA non-specific endonuclease/pyrophosphatase/phosphodiesterase" evidence="5">
    <location>
        <begin position="551"/>
        <end position="783"/>
    </location>
</feature>
<evidence type="ECO:0000256" key="3">
    <source>
        <dbReference type="SAM" id="Phobius"/>
    </source>
</evidence>
<dbReference type="SUPFAM" id="SSF53649">
    <property type="entry name" value="Alkaline phosphatase-like"/>
    <property type="match status" value="1"/>
</dbReference>
<name>A0A670I3Q0_PODMU</name>
<dbReference type="AlphaFoldDB" id="A0A670I3Q0"/>
<dbReference type="SMART" id="SM00892">
    <property type="entry name" value="Endonuclease_NS"/>
    <property type="match status" value="1"/>
</dbReference>
<dbReference type="InterPro" id="IPR044925">
    <property type="entry name" value="His-Me_finger_sf"/>
</dbReference>
<dbReference type="InterPro" id="IPR001604">
    <property type="entry name" value="Endo_G_ENPP1-like_dom"/>
</dbReference>
<dbReference type="FunFam" id="3.40.570.10:FF:000005">
    <property type="entry name" value="ectonucleotide pyrophosphatase/phosphodiesterase family member 3"/>
    <property type="match status" value="1"/>
</dbReference>
<dbReference type="CDD" id="cd16018">
    <property type="entry name" value="Enpp"/>
    <property type="match status" value="1"/>
</dbReference>
<dbReference type="GO" id="GO:0006220">
    <property type="term" value="P:pyrimidine nucleotide metabolic process"/>
    <property type="evidence" value="ECO:0007669"/>
    <property type="project" value="Ensembl"/>
</dbReference>
<dbReference type="Pfam" id="PF01223">
    <property type="entry name" value="Endonuclease_NS"/>
    <property type="match status" value="1"/>
</dbReference>
<dbReference type="GO" id="GO:0004081">
    <property type="term" value="F:bis(5'-nucleosyl)-tetraphosphatase (asymmetrical) activity"/>
    <property type="evidence" value="ECO:0007669"/>
    <property type="project" value="Ensembl"/>
</dbReference>
<dbReference type="SMART" id="SM00477">
    <property type="entry name" value="NUC"/>
    <property type="match status" value="1"/>
</dbReference>
<feature type="transmembrane region" description="Helical" evidence="3">
    <location>
        <begin position="36"/>
        <end position="58"/>
    </location>
</feature>
<dbReference type="GO" id="GO:0033007">
    <property type="term" value="P:negative regulation of mast cell activation involved in immune response"/>
    <property type="evidence" value="ECO:0007669"/>
    <property type="project" value="Ensembl"/>
</dbReference>
<dbReference type="InterPro" id="IPR002591">
    <property type="entry name" value="Phosphodiest/P_Trfase"/>
</dbReference>
<dbReference type="GO" id="GO:0004528">
    <property type="term" value="F:phosphodiesterase I activity"/>
    <property type="evidence" value="ECO:0007669"/>
    <property type="project" value="Ensembl"/>
</dbReference>
<dbReference type="GO" id="GO:0070667">
    <property type="term" value="P:negative regulation of mast cell proliferation"/>
    <property type="evidence" value="ECO:0007669"/>
    <property type="project" value="Ensembl"/>
</dbReference>
<dbReference type="Ensembl" id="ENSPMRT00000006458.1">
    <property type="protein sequence ID" value="ENSPMRP00000006072.1"/>
    <property type="gene ID" value="ENSPMRG00000004108.1"/>
</dbReference>
<dbReference type="GeneID" id="114594147"/>
<dbReference type="InterPro" id="IPR044929">
    <property type="entry name" value="DNA/RNA_non-sp_Endonuclease_sf"/>
</dbReference>
<evidence type="ECO:0000259" key="4">
    <source>
        <dbReference type="SMART" id="SM00477"/>
    </source>
</evidence>
<evidence type="ECO:0000256" key="1">
    <source>
        <dbReference type="ARBA" id="ARBA00022801"/>
    </source>
</evidence>